<dbReference type="RefSeq" id="XP_022515590.1">
    <property type="nucleotide sequence ID" value="XM_022652204.1"/>
</dbReference>
<dbReference type="Proteomes" id="UP000077002">
    <property type="component" value="Unassembled WGS sequence"/>
</dbReference>
<dbReference type="OrthoDB" id="6133115at2759"/>
<protein>
    <submittedName>
        <fullName evidence="2">Uncharacterized protein</fullName>
    </submittedName>
</protein>
<feature type="region of interest" description="Disordered" evidence="1">
    <location>
        <begin position="133"/>
        <end position="152"/>
    </location>
</feature>
<comment type="caution">
    <text evidence="2">The sequence shown here is derived from an EMBL/GenBank/DDBJ whole genome shotgun (WGS) entry which is preliminary data.</text>
</comment>
<accession>A0A177FHB2</accession>
<proteinExistence type="predicted"/>
<feature type="region of interest" description="Disordered" evidence="1">
    <location>
        <begin position="94"/>
        <end position="122"/>
    </location>
</feature>
<organism evidence="2 3">
    <name type="scientific">Fonsecaea monophora</name>
    <dbReference type="NCBI Taxonomy" id="254056"/>
    <lineage>
        <taxon>Eukaryota</taxon>
        <taxon>Fungi</taxon>
        <taxon>Dikarya</taxon>
        <taxon>Ascomycota</taxon>
        <taxon>Pezizomycotina</taxon>
        <taxon>Eurotiomycetes</taxon>
        <taxon>Chaetothyriomycetidae</taxon>
        <taxon>Chaetothyriales</taxon>
        <taxon>Herpotrichiellaceae</taxon>
        <taxon>Fonsecaea</taxon>
    </lineage>
</organism>
<evidence type="ECO:0000256" key="1">
    <source>
        <dbReference type="SAM" id="MobiDB-lite"/>
    </source>
</evidence>
<keyword evidence="3" id="KW-1185">Reference proteome</keyword>
<reference evidence="2 3" key="1">
    <citation type="submission" date="2016-03" db="EMBL/GenBank/DDBJ databases">
        <title>Draft genome sequence of the Fonsecaea monophora CBS 269.37.</title>
        <authorList>
            <person name="Bombassaro A."/>
            <person name="Vinicius W.A."/>
            <person name="De Hoog S."/>
            <person name="Sun J."/>
            <person name="Souza E.M."/>
            <person name="Raittz R.T."/>
            <person name="Costa F."/>
            <person name="Leao A.C."/>
            <person name="Tadra-Sfeir M.Z."/>
            <person name="Baura V."/>
            <person name="Balsanelli E."/>
            <person name="Pedrosa F.O."/>
            <person name="Moreno L.F."/>
            <person name="Steffens M.B."/>
            <person name="Xi L."/>
            <person name="Bocca A.L."/>
            <person name="Felipe M.S."/>
            <person name="Teixeira M."/>
            <person name="Telles Filho F.Q."/>
            <person name="Azevedo C.M."/>
            <person name="Gomes R."/>
            <person name="Vicente V.A."/>
        </authorList>
    </citation>
    <scope>NUCLEOTIDE SEQUENCE [LARGE SCALE GENOMIC DNA]</scope>
    <source>
        <strain evidence="2 3">CBS 269.37</strain>
    </source>
</reference>
<feature type="compositionally biased region" description="Acidic residues" evidence="1">
    <location>
        <begin position="133"/>
        <end position="143"/>
    </location>
</feature>
<dbReference type="AlphaFoldDB" id="A0A177FHB2"/>
<dbReference type="GeneID" id="34597400"/>
<dbReference type="EMBL" id="LVKK01000009">
    <property type="protein sequence ID" value="OAG43638.1"/>
    <property type="molecule type" value="Genomic_DNA"/>
</dbReference>
<evidence type="ECO:0000313" key="3">
    <source>
        <dbReference type="Proteomes" id="UP000077002"/>
    </source>
</evidence>
<name>A0A177FHB2_9EURO</name>
<gene>
    <name evidence="2" type="ORF">AYO21_02224</name>
</gene>
<sequence length="256" mass="27951">MGYYAATSSWKEARIDDLATTTGLVDDLICAQNRAHDSTIEDDKNCISAQPVDSTNLINTTDADGLANLPVHNSHFTTTNSLRVGTGKEIEIDSLTDDFPSGPAPTTGKPATNEPGTTPVSASLYPNAVFAEEDREGSEEEVELTQGQTPAAQKGDIITEPADTKYSAIETGGGSPDRLEPISHVIDTVEKTGAKGTEPGDFFQVIHPRETVVKDDDDSLDHYNIPWGWDPEDDYYVFVKEYLTKERRHELRPHTA</sequence>
<evidence type="ECO:0000313" key="2">
    <source>
        <dbReference type="EMBL" id="OAG43638.1"/>
    </source>
</evidence>